<feature type="non-terminal residue" evidence="2">
    <location>
        <position position="110"/>
    </location>
</feature>
<keyword evidence="3" id="KW-1185">Reference proteome</keyword>
<keyword evidence="1" id="KW-1015">Disulfide bond</keyword>
<protein>
    <recommendedName>
        <fullName evidence="4">Sushi domain-containing protein</fullName>
    </recommendedName>
</protein>
<proteinExistence type="predicted"/>
<evidence type="ECO:0008006" key="4">
    <source>
        <dbReference type="Google" id="ProtNLM"/>
    </source>
</evidence>
<dbReference type="Gene3D" id="3.10.250.10">
    <property type="entry name" value="SRCR-like domain"/>
    <property type="match status" value="1"/>
</dbReference>
<reference evidence="2" key="1">
    <citation type="submission" date="2022-11" db="EMBL/GenBank/DDBJ databases">
        <title>Centuries of genome instability and evolution in soft-shell clam transmissible cancer (bioRxiv).</title>
        <authorList>
            <person name="Hart S.F.M."/>
            <person name="Yonemitsu M.A."/>
            <person name="Giersch R.M."/>
            <person name="Beal B.F."/>
            <person name="Arriagada G."/>
            <person name="Davis B.W."/>
            <person name="Ostrander E.A."/>
            <person name="Goff S.P."/>
            <person name="Metzger M.J."/>
        </authorList>
    </citation>
    <scope>NUCLEOTIDE SEQUENCE</scope>
    <source>
        <strain evidence="2">MELC-2E11</strain>
        <tissue evidence="2">Siphon/mantle</tissue>
    </source>
</reference>
<dbReference type="Gene3D" id="2.10.70.10">
    <property type="entry name" value="Complement Module, domain 1"/>
    <property type="match status" value="1"/>
</dbReference>
<accession>A0ABY7FRY4</accession>
<sequence>MCTMLNMTFTHSLTSWYGPGKAPMLVDNLDCFTTNLSQCTHRSPYRGGCIEGYVLSLFCSECGEANLSHGKITSYHNRTLTVECDEGYDPSTISLQCVNAAWSRNATCIP</sequence>
<name>A0ABY7FRY4_MYAAR</name>
<evidence type="ECO:0000313" key="2">
    <source>
        <dbReference type="EMBL" id="WAR24059.1"/>
    </source>
</evidence>
<gene>
    <name evidence="2" type="ORF">MAR_037728</name>
</gene>
<dbReference type="InterPro" id="IPR036772">
    <property type="entry name" value="SRCR-like_dom_sf"/>
</dbReference>
<evidence type="ECO:0000256" key="1">
    <source>
        <dbReference type="ARBA" id="ARBA00023157"/>
    </source>
</evidence>
<dbReference type="Proteomes" id="UP001164746">
    <property type="component" value="Chromosome 13"/>
</dbReference>
<dbReference type="SUPFAM" id="SSF56487">
    <property type="entry name" value="SRCR-like"/>
    <property type="match status" value="1"/>
</dbReference>
<evidence type="ECO:0000313" key="3">
    <source>
        <dbReference type="Proteomes" id="UP001164746"/>
    </source>
</evidence>
<organism evidence="2 3">
    <name type="scientific">Mya arenaria</name>
    <name type="common">Soft-shell clam</name>
    <dbReference type="NCBI Taxonomy" id="6604"/>
    <lineage>
        <taxon>Eukaryota</taxon>
        <taxon>Metazoa</taxon>
        <taxon>Spiralia</taxon>
        <taxon>Lophotrochozoa</taxon>
        <taxon>Mollusca</taxon>
        <taxon>Bivalvia</taxon>
        <taxon>Autobranchia</taxon>
        <taxon>Heteroconchia</taxon>
        <taxon>Euheterodonta</taxon>
        <taxon>Imparidentia</taxon>
        <taxon>Neoheterodontei</taxon>
        <taxon>Myida</taxon>
        <taxon>Myoidea</taxon>
        <taxon>Myidae</taxon>
        <taxon>Mya</taxon>
    </lineage>
</organism>
<dbReference type="EMBL" id="CP111024">
    <property type="protein sequence ID" value="WAR24059.1"/>
    <property type="molecule type" value="Genomic_DNA"/>
</dbReference>